<evidence type="ECO:0000256" key="1">
    <source>
        <dbReference type="SAM" id="MobiDB-lite"/>
    </source>
</evidence>
<feature type="region of interest" description="Disordered" evidence="1">
    <location>
        <begin position="315"/>
        <end position="354"/>
    </location>
</feature>
<keyword evidence="3" id="KW-1185">Reference proteome</keyword>
<evidence type="ECO:0000313" key="3">
    <source>
        <dbReference type="Proteomes" id="UP001596067"/>
    </source>
</evidence>
<evidence type="ECO:0000313" key="2">
    <source>
        <dbReference type="EMBL" id="MFC5886339.1"/>
    </source>
</evidence>
<gene>
    <name evidence="2" type="ORF">ACFP0N_15340</name>
</gene>
<feature type="region of interest" description="Disordered" evidence="1">
    <location>
        <begin position="979"/>
        <end position="1001"/>
    </location>
</feature>
<feature type="region of interest" description="Disordered" evidence="1">
    <location>
        <begin position="119"/>
        <end position="138"/>
    </location>
</feature>
<organism evidence="2 3">
    <name type="scientific">Kitasatospora aburaviensis</name>
    <dbReference type="NCBI Taxonomy" id="67265"/>
    <lineage>
        <taxon>Bacteria</taxon>
        <taxon>Bacillati</taxon>
        <taxon>Actinomycetota</taxon>
        <taxon>Actinomycetes</taxon>
        <taxon>Kitasatosporales</taxon>
        <taxon>Streptomycetaceae</taxon>
        <taxon>Kitasatospora</taxon>
    </lineage>
</organism>
<dbReference type="Proteomes" id="UP001596067">
    <property type="component" value="Unassembled WGS sequence"/>
</dbReference>
<name>A0ABW1EZK4_9ACTN</name>
<proteinExistence type="predicted"/>
<sequence length="1001" mass="107212">MSARVLSDLLFPPPRPAAPEPTLLPWLARWADPADLPRIAQAAAGLAATVDPGWPPIAEAVAEVLARRIRDPGQLDALVAALPPLAGRLAAGPATRSDVQREPPETLVYRALGGRAGPGGLHAPAASGADRTPRPASDVPLDSAWGRLHSLAEAAPPDIPPLANLTLLADLLTGRAEQPGALSASEAAYLLPYLDPRSGLRHERARQALDLVEAALREEADWYAAALATRAAPYLDEEQRRHLRSIADRAAADPWDGHLRALSLTARLPWPSASAETAAAHPAGPALDHAFATADPLAVAELCQEAVESVITHHTGDAGWQTPQSDWWTGPPGGIPADHPGTEAQPTPPSPADAAARQVPMSATEPVAEPARYVNAHIVLPHEPAAPVDRYRPLRPATRYAVRVGIGPAEAGSLIDRPAPFPSALLLPSADGHWLDVTAASSDLQVDRAPAALFLPRHGAAWACRCPPGSSQHRCHQFERTSYVLLGLRSAHTPGTGRLRVAIHHRGHLLQSFQISVETGTDAMRAWPAAALYGTEDYADSADFNDVGTRSPRELSVVTGAPDGTFWIRWGTDSTGELSVFTGEAQLGGAMRDFREALWDAHLAVISQQQSADDPGNPDGQQDYRAHLTHLALLGRTLYHALRGMVEPGLPAPTDQPRTIQVARVQNSAYVFPWAGVYDLPLNDPRPHPDTGADAAHWYKPCPVLDHWQRDVIEGGYPYACPHRAEHRLDTLCPYGFWGFRYVIEVPPSALSRPSLRLEIPYGDTADLVVGHTLSKRLDVPAITAHLNRVADRLPGFTVQSCSSAGDLGHALARRDLQLVYFLCHGLRGSRHSPHVGPVVEIGVDEEISTNQITVWNDHLWVNQPEHWSVTAPLVIINGCHTAEISPEALVSFVDAFSRAGSAGVIGTEIMINQNVAAEAAELFIGHFADPDGVDVGEAIRRMRLDLLAKGNVTGLAYTPYCSSELRLSRVPAVQGAGTAESRAGSARPWPADRTPAGSAQ</sequence>
<dbReference type="EMBL" id="JBHSOD010000016">
    <property type="protein sequence ID" value="MFC5886339.1"/>
    <property type="molecule type" value="Genomic_DNA"/>
</dbReference>
<reference evidence="3" key="1">
    <citation type="journal article" date="2019" name="Int. J. Syst. Evol. Microbiol.">
        <title>The Global Catalogue of Microorganisms (GCM) 10K type strain sequencing project: providing services to taxonomists for standard genome sequencing and annotation.</title>
        <authorList>
            <consortium name="The Broad Institute Genomics Platform"/>
            <consortium name="The Broad Institute Genome Sequencing Center for Infectious Disease"/>
            <person name="Wu L."/>
            <person name="Ma J."/>
        </authorList>
    </citation>
    <scope>NUCLEOTIDE SEQUENCE [LARGE SCALE GENOMIC DNA]</scope>
    <source>
        <strain evidence="3">CGMCC 4.1469</strain>
    </source>
</reference>
<protein>
    <submittedName>
        <fullName evidence="2">CHAT domain-containing protein</fullName>
    </submittedName>
</protein>
<accession>A0ABW1EZK4</accession>
<comment type="caution">
    <text evidence="2">The sequence shown here is derived from an EMBL/GenBank/DDBJ whole genome shotgun (WGS) entry which is preliminary data.</text>
</comment>
<dbReference type="RefSeq" id="WP_313761843.1">
    <property type="nucleotide sequence ID" value="NZ_BAAAVH010000101.1"/>
</dbReference>